<gene>
    <name evidence="5" type="ORF">ITX44_32835</name>
</gene>
<reference evidence="5 6" key="1">
    <citation type="submission" date="2021-01" db="EMBL/GenBank/DDBJ databases">
        <title>Streptomyces acididurans sp. nov., isolated from a peat swamp forest soil.</title>
        <authorList>
            <person name="Chantavorakit T."/>
            <person name="Duangmal K."/>
        </authorList>
    </citation>
    <scope>NUCLEOTIDE SEQUENCE [LARGE SCALE GENOMIC DNA]</scope>
    <source>
        <strain evidence="5 6">KK5PA1</strain>
    </source>
</reference>
<protein>
    <submittedName>
        <fullName evidence="5">Type III polyketide synthase</fullName>
    </submittedName>
</protein>
<dbReference type="PIRSF" id="PIRSF000451">
    <property type="entry name" value="PKS_III"/>
    <property type="match status" value="1"/>
</dbReference>
<dbReference type="Proteomes" id="UP000749040">
    <property type="component" value="Unassembled WGS sequence"/>
</dbReference>
<dbReference type="InterPro" id="IPR012328">
    <property type="entry name" value="Chalcone/stilbene_synt_C"/>
</dbReference>
<evidence type="ECO:0000256" key="1">
    <source>
        <dbReference type="ARBA" id="ARBA00005531"/>
    </source>
</evidence>
<dbReference type="CDD" id="cd00831">
    <property type="entry name" value="CHS_like"/>
    <property type="match status" value="1"/>
</dbReference>
<dbReference type="InterPro" id="IPR001099">
    <property type="entry name" value="Chalcone/stilbene_synt_N"/>
</dbReference>
<name>A0ABS2U226_9ACTN</name>
<accession>A0ABS2U226</accession>
<dbReference type="InterPro" id="IPR016039">
    <property type="entry name" value="Thiolase-like"/>
</dbReference>
<comment type="caution">
    <text evidence="5">The sequence shown here is derived from an EMBL/GenBank/DDBJ whole genome shotgun (WGS) entry which is preliminary data.</text>
</comment>
<keyword evidence="6" id="KW-1185">Reference proteome</keyword>
<organism evidence="5 6">
    <name type="scientific">Actinacidiphila acididurans</name>
    <dbReference type="NCBI Taxonomy" id="2784346"/>
    <lineage>
        <taxon>Bacteria</taxon>
        <taxon>Bacillati</taxon>
        <taxon>Actinomycetota</taxon>
        <taxon>Actinomycetes</taxon>
        <taxon>Kitasatosporales</taxon>
        <taxon>Streptomycetaceae</taxon>
        <taxon>Actinacidiphila</taxon>
    </lineage>
</organism>
<proteinExistence type="inferred from homology"/>
<dbReference type="Gene3D" id="3.40.47.10">
    <property type="match status" value="2"/>
</dbReference>
<dbReference type="InterPro" id="IPR011141">
    <property type="entry name" value="Polyketide_synthase_type-III"/>
</dbReference>
<feature type="domain" description="Chalcone/stilbene synthase C-terminal" evidence="4">
    <location>
        <begin position="260"/>
        <end position="373"/>
    </location>
</feature>
<dbReference type="SUPFAM" id="SSF53901">
    <property type="entry name" value="Thiolase-like"/>
    <property type="match status" value="1"/>
</dbReference>
<evidence type="ECO:0000259" key="3">
    <source>
        <dbReference type="Pfam" id="PF00195"/>
    </source>
</evidence>
<evidence type="ECO:0000259" key="4">
    <source>
        <dbReference type="Pfam" id="PF02797"/>
    </source>
</evidence>
<comment type="similarity">
    <text evidence="1">Belongs to the thiolase-like superfamily. Chalcone/stilbene synthases family.</text>
</comment>
<dbReference type="PANTHER" id="PTHR11877">
    <property type="entry name" value="HYDROXYMETHYLGLUTARYL-COA SYNTHASE"/>
    <property type="match status" value="1"/>
</dbReference>
<dbReference type="EMBL" id="JADKYB010000023">
    <property type="protein sequence ID" value="MBM9509251.1"/>
    <property type="molecule type" value="Genomic_DNA"/>
</dbReference>
<evidence type="ECO:0000313" key="6">
    <source>
        <dbReference type="Proteomes" id="UP000749040"/>
    </source>
</evidence>
<evidence type="ECO:0000313" key="5">
    <source>
        <dbReference type="EMBL" id="MBM9509251.1"/>
    </source>
</evidence>
<sequence length="375" mass="39036">MGTALTATPGVRAIGSTDPAVARTRPALVGLGTAVPATSYSQTEVLDYFGINDRRMRLLFANSAIERRHLSLPPAGADGRPVTESQGDLLRKHSSVAIRIGADAVRRCLADAGLQLSDVDYLCCVTTTGMLAPSLSALVAGELAIGPGTARLDVVGMGCNAGVSALSTVAGWSAGNPGKVAVLLCVEICSAIYAVDDTMRTAVVNSLFGDGAAAVAVRTPASAAPEMPTGPYLLKFAGTLLSEFSDTIRFDWDDSLGKYSFYLSPDIPYIVGAHVGDLVDALLAGTGLARTDIAHWVVHSGGKKVVDSVRINLGLTRHDVRHTTSTLRDFGNLSSGSFLFAYQRLVGEGVCRPGDYGVMMAMGPGPTIETALFAC</sequence>
<feature type="domain" description="Chalcone/stilbene synthase N-terminal" evidence="3">
    <location>
        <begin position="22"/>
        <end position="217"/>
    </location>
</feature>
<dbReference type="Pfam" id="PF00195">
    <property type="entry name" value="Chal_sti_synt_N"/>
    <property type="match status" value="1"/>
</dbReference>
<dbReference type="PANTHER" id="PTHR11877:SF46">
    <property type="entry name" value="TYPE III POLYKETIDE SYNTHASE A"/>
    <property type="match status" value="1"/>
</dbReference>
<dbReference type="InterPro" id="IPR053446">
    <property type="entry name" value="DPA-CoA_Synthase"/>
</dbReference>
<evidence type="ECO:0000256" key="2">
    <source>
        <dbReference type="ARBA" id="ARBA00022679"/>
    </source>
</evidence>
<dbReference type="RefSeq" id="WP_205362040.1">
    <property type="nucleotide sequence ID" value="NZ_JADKYB010000023.1"/>
</dbReference>
<keyword evidence="2" id="KW-0808">Transferase</keyword>
<dbReference type="Pfam" id="PF02797">
    <property type="entry name" value="Chal_sti_synt_C"/>
    <property type="match status" value="1"/>
</dbReference>
<dbReference type="NCBIfam" id="NF042429">
    <property type="entry name" value="DHPHCoAsyn_DpgA"/>
    <property type="match status" value="1"/>
</dbReference>